<name>A0A9J6CFR6_POLVA</name>
<protein>
    <recommendedName>
        <fullName evidence="4">Coiled-coil domain-containing protein</fullName>
    </recommendedName>
</protein>
<comment type="caution">
    <text evidence="2">The sequence shown here is derived from an EMBL/GenBank/DDBJ whole genome shotgun (WGS) entry which is preliminary data.</text>
</comment>
<evidence type="ECO:0000256" key="1">
    <source>
        <dbReference type="SAM" id="Coils"/>
    </source>
</evidence>
<evidence type="ECO:0000313" key="3">
    <source>
        <dbReference type="Proteomes" id="UP001107558"/>
    </source>
</evidence>
<accession>A0A9J6CFR6</accession>
<dbReference type="OrthoDB" id="6256972at2759"/>
<evidence type="ECO:0008006" key="4">
    <source>
        <dbReference type="Google" id="ProtNLM"/>
    </source>
</evidence>
<dbReference type="PANTHER" id="PTHR22028:SF5">
    <property type="entry name" value="COILED-COIL DOMAIN-CONTAINING PROTEIN 191"/>
    <property type="match status" value="1"/>
</dbReference>
<dbReference type="EMBL" id="JADBJN010000001">
    <property type="protein sequence ID" value="KAG5681010.1"/>
    <property type="molecule type" value="Genomic_DNA"/>
</dbReference>
<evidence type="ECO:0000313" key="2">
    <source>
        <dbReference type="EMBL" id="KAG5681010.1"/>
    </source>
</evidence>
<organism evidence="2 3">
    <name type="scientific">Polypedilum vanderplanki</name>
    <name type="common">Sleeping chironomid midge</name>
    <dbReference type="NCBI Taxonomy" id="319348"/>
    <lineage>
        <taxon>Eukaryota</taxon>
        <taxon>Metazoa</taxon>
        <taxon>Ecdysozoa</taxon>
        <taxon>Arthropoda</taxon>
        <taxon>Hexapoda</taxon>
        <taxon>Insecta</taxon>
        <taxon>Pterygota</taxon>
        <taxon>Neoptera</taxon>
        <taxon>Endopterygota</taxon>
        <taxon>Diptera</taxon>
        <taxon>Nematocera</taxon>
        <taxon>Chironomoidea</taxon>
        <taxon>Chironomidae</taxon>
        <taxon>Chironominae</taxon>
        <taxon>Polypedilum</taxon>
        <taxon>Polypedilum</taxon>
    </lineage>
</organism>
<keyword evidence="3" id="KW-1185">Reference proteome</keyword>
<reference evidence="2" key="1">
    <citation type="submission" date="2021-03" db="EMBL/GenBank/DDBJ databases">
        <title>Chromosome level genome of the anhydrobiotic midge Polypedilum vanderplanki.</title>
        <authorList>
            <person name="Yoshida Y."/>
            <person name="Kikawada T."/>
            <person name="Gusev O."/>
        </authorList>
    </citation>
    <scope>NUCLEOTIDE SEQUENCE</scope>
    <source>
        <strain evidence="2">NIAS01</strain>
        <tissue evidence="2">Whole body or cell culture</tissue>
    </source>
</reference>
<feature type="coiled-coil region" evidence="1">
    <location>
        <begin position="578"/>
        <end position="622"/>
    </location>
</feature>
<dbReference type="Proteomes" id="UP001107558">
    <property type="component" value="Chromosome 1"/>
</dbReference>
<dbReference type="AlphaFoldDB" id="A0A9J6CFR6"/>
<feature type="coiled-coil region" evidence="1">
    <location>
        <begin position="322"/>
        <end position="356"/>
    </location>
</feature>
<keyword evidence="1" id="KW-0175">Coiled coil</keyword>
<dbReference type="PANTHER" id="PTHR22028">
    <property type="entry name" value="SFI1 SPINDLE BODY DOMAIN-CONTAINING PROTEIN-RELATED"/>
    <property type="match status" value="1"/>
</dbReference>
<sequence>MSKNRWDKLTRKYAKDPGITSEEVKKFLEMNFVNEYHDQLTGKKEEKRTNPALIMDLRHEIIKKRNDRTPQSSSKKTDKYRMQKELNLENIKNHNNLVDLRMIDNELEKFKIDIRKLNVSSSRKSSTKYKDSCESETPDEDEEEAKLLQALRDTENASFAYRNDSNKIIVETSKQLTKMNHFEINYDEGSHFSGSTATISEDSIERCANLNFIKITAQPKTAYTEREEYQEYFEINEEHSKFNHEEFIDQKVYDPMCYMCCNDEVQYDYKKQLEYDTQSYFSMPNLSDHDVENLMKITKFQSLMAVEGEGSGLNDCDYCPQMNRAETKIKELDKSIEEAEAERLLIIKRMELEEKNYQELVIKSNAQSKNISDPKASAYECERIISDIFTETDEITKQTNINRNLMKKTFKEWLQKTIVSKILKTNAFSNEDRVRKINDFLNKIRFEQNKASQNMKKNKSENGIITKYKKSTSPITSKTLRKDYEHKLKVQQDIIELQKLKIQRQERLITEMKLAKFTEMVKESKNDLKMELISVKRGNAKLRAKARCIEMVANITPDPIEEERRKLLAQGLMMPKFLQKMQERAAERLARHEEARERRARLEHEKEEAKTAAEIAKRLEDEEAKRRRFLEMREKRRQEKLAKQLREQERLQFIENIKIARDHYGKKLMKRIGFRGFELLIKMKRTNYKLAMRHRRRVCMKKFFTLWHSNAKVVWNRKRAQADQLYKIALYRLCIKQWRHIHSIHQSKFLVAIDWYEVKITEKLFKCWVQFTENCKMIESHKIRNAEAHYNCQIKWKLFDAWQRFPALMKIERETEIRRQKWRMKIWDLLPDYKPQDAP</sequence>
<gene>
    <name evidence="2" type="ORF">PVAND_010477</name>
</gene>
<proteinExistence type="predicted"/>
<dbReference type="InterPro" id="IPR052270">
    <property type="entry name" value="CACF_protein"/>
</dbReference>